<dbReference type="PROSITE" id="PS50157">
    <property type="entry name" value="ZINC_FINGER_C2H2_2"/>
    <property type="match status" value="1"/>
</dbReference>
<sequence length="342" mass="38111">MLVGCHGSNQRRALSPFPLEWDNLGRRSLIISQAFVIIYLGLFVTHFSVFLCLGTMRPERNPLDLNNLPEEYGRDGKQILDESSSVGTEASDSTRGRRKKSGGKDGKDEHAKVYECRFCSLKFCKSQALGGHMNRHRQERETETLNRARQLVFSNENLAAQGVPHLGLRDLQMGSDQQIPSSRFHQSTSMGDPSIPFRPVYPTRIFPGSSIIPPPPPPPPPPPSPYLYSSSSRFVSFPSQYPPPAPPPPHSLNDYLVGHVLPSNHRNPNQNYRGTAESTSYTCIGSPLRHGFPSDDGSVSVRGADDQSLRNQEEGLMSWGRSYGGRGTQQQRLDPWINRFQG</sequence>
<feature type="region of interest" description="Disordered" evidence="9">
    <location>
        <begin position="318"/>
        <end position="342"/>
    </location>
</feature>
<dbReference type="InterPro" id="IPR013087">
    <property type="entry name" value="Znf_C2H2_type"/>
</dbReference>
<feature type="compositionally biased region" description="Polar residues" evidence="9">
    <location>
        <begin position="179"/>
        <end position="191"/>
    </location>
</feature>
<evidence type="ECO:0000256" key="7">
    <source>
        <dbReference type="ARBA" id="ARBA00023242"/>
    </source>
</evidence>
<feature type="region of interest" description="Disordered" evidence="9">
    <location>
        <begin position="77"/>
        <end position="108"/>
    </location>
</feature>
<proteinExistence type="predicted"/>
<evidence type="ECO:0000256" key="6">
    <source>
        <dbReference type="ARBA" id="ARBA00022833"/>
    </source>
</evidence>
<dbReference type="FunFam" id="3.30.160.60:FF:002425">
    <property type="entry name" value="Zinc finger protein STAMENLESS 1"/>
    <property type="match status" value="1"/>
</dbReference>
<gene>
    <name evidence="12" type="ORF">NE237_020051</name>
</gene>
<dbReference type="GO" id="GO:0030154">
    <property type="term" value="P:cell differentiation"/>
    <property type="evidence" value="ECO:0007669"/>
    <property type="project" value="UniProtKB-KW"/>
</dbReference>
<dbReference type="AlphaFoldDB" id="A0A9Q0H595"/>
<feature type="compositionally biased region" description="Polar residues" evidence="9">
    <location>
        <begin position="81"/>
        <end position="90"/>
    </location>
</feature>
<keyword evidence="5" id="KW-0221">Differentiation</keyword>
<dbReference type="InterPro" id="IPR045320">
    <property type="entry name" value="JAGGED/SL1-like"/>
</dbReference>
<evidence type="ECO:0000313" key="13">
    <source>
        <dbReference type="Proteomes" id="UP001141806"/>
    </source>
</evidence>
<feature type="region of interest" description="Disordered" evidence="9">
    <location>
        <begin position="179"/>
        <end position="227"/>
    </location>
</feature>
<dbReference type="GO" id="GO:0048443">
    <property type="term" value="P:stamen development"/>
    <property type="evidence" value="ECO:0007669"/>
    <property type="project" value="UniProtKB-ARBA"/>
</dbReference>
<dbReference type="OrthoDB" id="1721933at2759"/>
<dbReference type="PANTHER" id="PTHR45730">
    <property type="entry name" value="ZINC FINGER PROTEIN JAGGED"/>
    <property type="match status" value="1"/>
</dbReference>
<feature type="compositionally biased region" description="Pro residues" evidence="9">
    <location>
        <begin position="212"/>
        <end position="225"/>
    </location>
</feature>
<dbReference type="InterPro" id="IPR036236">
    <property type="entry name" value="Znf_C2H2_sf"/>
</dbReference>
<keyword evidence="2" id="KW-0217">Developmental protein</keyword>
<evidence type="ECO:0000256" key="3">
    <source>
        <dbReference type="ARBA" id="ARBA00022723"/>
    </source>
</evidence>
<dbReference type="SUPFAM" id="SSF57667">
    <property type="entry name" value="beta-beta-alpha zinc fingers"/>
    <property type="match status" value="1"/>
</dbReference>
<keyword evidence="10" id="KW-0472">Membrane</keyword>
<evidence type="ECO:0000256" key="8">
    <source>
        <dbReference type="PROSITE-ProRule" id="PRU00042"/>
    </source>
</evidence>
<keyword evidence="6" id="KW-0862">Zinc</keyword>
<evidence type="ECO:0000259" key="11">
    <source>
        <dbReference type="PROSITE" id="PS50157"/>
    </source>
</evidence>
<evidence type="ECO:0000256" key="4">
    <source>
        <dbReference type="ARBA" id="ARBA00022771"/>
    </source>
</evidence>
<dbReference type="GO" id="GO:0003700">
    <property type="term" value="F:DNA-binding transcription factor activity"/>
    <property type="evidence" value="ECO:0007669"/>
    <property type="project" value="InterPro"/>
</dbReference>
<evidence type="ECO:0000256" key="9">
    <source>
        <dbReference type="SAM" id="MobiDB-lite"/>
    </source>
</evidence>
<dbReference type="EMBL" id="JAMYWD010000009">
    <property type="protein sequence ID" value="KAJ4960141.1"/>
    <property type="molecule type" value="Genomic_DNA"/>
</dbReference>
<keyword evidence="3" id="KW-0479">Metal-binding</keyword>
<keyword evidence="4 8" id="KW-0863">Zinc-finger</keyword>
<dbReference type="PANTHER" id="PTHR45730:SF32">
    <property type="entry name" value="ZINC FINGER PROTEIN JAGGED"/>
    <property type="match status" value="1"/>
</dbReference>
<reference evidence="12" key="1">
    <citation type="journal article" date="2023" name="Plant J.">
        <title>The genome of the king protea, Protea cynaroides.</title>
        <authorList>
            <person name="Chang J."/>
            <person name="Duong T.A."/>
            <person name="Schoeman C."/>
            <person name="Ma X."/>
            <person name="Roodt D."/>
            <person name="Barker N."/>
            <person name="Li Z."/>
            <person name="Van de Peer Y."/>
            <person name="Mizrachi E."/>
        </authorList>
    </citation>
    <scope>NUCLEOTIDE SEQUENCE</scope>
    <source>
        <tissue evidence="12">Young leaves</tissue>
    </source>
</reference>
<dbReference type="PROSITE" id="PS00028">
    <property type="entry name" value="ZINC_FINGER_C2H2_1"/>
    <property type="match status" value="1"/>
</dbReference>
<dbReference type="Gene3D" id="3.30.160.60">
    <property type="entry name" value="Classic Zinc Finger"/>
    <property type="match status" value="1"/>
</dbReference>
<dbReference type="GO" id="GO:0008270">
    <property type="term" value="F:zinc ion binding"/>
    <property type="evidence" value="ECO:0007669"/>
    <property type="project" value="UniProtKB-KW"/>
</dbReference>
<evidence type="ECO:0000256" key="1">
    <source>
        <dbReference type="ARBA" id="ARBA00004123"/>
    </source>
</evidence>
<evidence type="ECO:0000256" key="2">
    <source>
        <dbReference type="ARBA" id="ARBA00022473"/>
    </source>
</evidence>
<organism evidence="12 13">
    <name type="scientific">Protea cynaroides</name>
    <dbReference type="NCBI Taxonomy" id="273540"/>
    <lineage>
        <taxon>Eukaryota</taxon>
        <taxon>Viridiplantae</taxon>
        <taxon>Streptophyta</taxon>
        <taxon>Embryophyta</taxon>
        <taxon>Tracheophyta</taxon>
        <taxon>Spermatophyta</taxon>
        <taxon>Magnoliopsida</taxon>
        <taxon>Proteales</taxon>
        <taxon>Proteaceae</taxon>
        <taxon>Protea</taxon>
    </lineage>
</organism>
<name>A0A9Q0H595_9MAGN</name>
<evidence type="ECO:0000256" key="10">
    <source>
        <dbReference type="SAM" id="Phobius"/>
    </source>
</evidence>
<feature type="domain" description="C2H2-type" evidence="11">
    <location>
        <begin position="114"/>
        <end position="141"/>
    </location>
</feature>
<comment type="caution">
    <text evidence="12">The sequence shown here is derived from an EMBL/GenBank/DDBJ whole genome shotgun (WGS) entry which is preliminary data.</text>
</comment>
<dbReference type="GO" id="GO:0048440">
    <property type="term" value="P:carpel development"/>
    <property type="evidence" value="ECO:0007669"/>
    <property type="project" value="UniProtKB-ARBA"/>
</dbReference>
<evidence type="ECO:0000256" key="5">
    <source>
        <dbReference type="ARBA" id="ARBA00022782"/>
    </source>
</evidence>
<dbReference type="Proteomes" id="UP001141806">
    <property type="component" value="Unassembled WGS sequence"/>
</dbReference>
<accession>A0A9Q0H595</accession>
<keyword evidence="13" id="KW-1185">Reference proteome</keyword>
<evidence type="ECO:0000313" key="12">
    <source>
        <dbReference type="EMBL" id="KAJ4960141.1"/>
    </source>
</evidence>
<protein>
    <recommendedName>
        <fullName evidence="11">C2H2-type domain-containing protein</fullName>
    </recommendedName>
</protein>
<keyword evidence="10" id="KW-1133">Transmembrane helix</keyword>
<keyword evidence="10" id="KW-0812">Transmembrane</keyword>
<comment type="subcellular location">
    <subcellularLocation>
        <location evidence="1">Nucleus</location>
    </subcellularLocation>
</comment>
<dbReference type="GO" id="GO:0005634">
    <property type="term" value="C:nucleus"/>
    <property type="evidence" value="ECO:0007669"/>
    <property type="project" value="UniProtKB-SubCell"/>
</dbReference>
<keyword evidence="7" id="KW-0539">Nucleus</keyword>
<feature type="transmembrane region" description="Helical" evidence="10">
    <location>
        <begin position="30"/>
        <end position="53"/>
    </location>
</feature>